<dbReference type="RefSeq" id="WP_037920193.1">
    <property type="nucleotide sequence ID" value="NZ_CP054599.1"/>
</dbReference>
<dbReference type="OrthoDB" id="7727012at2"/>
<sequence>MSFPFDIASTIAAQRRHLADDLCQLDADARMTKVAQTCIETGGCLILPDTSGGWGPLYAELHMMGLYHSGNSAEEAIANWIKAAQRCTPIPPARVA</sequence>
<comment type="caution">
    <text evidence="1">The sequence shown here is derived from an EMBL/GenBank/DDBJ whole genome shotgun (WGS) entry which is preliminary data.</text>
</comment>
<dbReference type="Proteomes" id="UP000027746">
    <property type="component" value="Unassembled WGS sequence"/>
</dbReference>
<keyword evidence="2" id="KW-1185">Reference proteome</keyword>
<reference evidence="1 2" key="1">
    <citation type="submission" date="2014-01" db="EMBL/GenBank/DDBJ databases">
        <title>Sulfitobacter sp. H3 (MCCC 1A00686) Genome Sequencing.</title>
        <authorList>
            <person name="Lai Q."/>
            <person name="Hong Z."/>
        </authorList>
    </citation>
    <scope>NUCLEOTIDE SEQUENCE [LARGE SCALE GENOMIC DNA]</scope>
    <source>
        <strain evidence="1 2">H3</strain>
    </source>
</reference>
<evidence type="ECO:0000313" key="1">
    <source>
        <dbReference type="EMBL" id="KEJ97408.1"/>
    </source>
</evidence>
<accession>A0A073J463</accession>
<dbReference type="AlphaFoldDB" id="A0A073J463"/>
<protein>
    <submittedName>
        <fullName evidence="1">Uncharacterized protein</fullName>
    </submittedName>
</protein>
<gene>
    <name evidence="1" type="ORF">SUH3_00040</name>
</gene>
<evidence type="ECO:0000313" key="2">
    <source>
        <dbReference type="Proteomes" id="UP000027746"/>
    </source>
</evidence>
<name>A0A073J463_9RHOB</name>
<proteinExistence type="predicted"/>
<dbReference type="GeneID" id="68869936"/>
<dbReference type="EMBL" id="JAMD01000001">
    <property type="protein sequence ID" value="KEJ97408.1"/>
    <property type="molecule type" value="Genomic_DNA"/>
</dbReference>
<organism evidence="1 2">
    <name type="scientific">Pseudosulfitobacter pseudonitzschiae</name>
    <dbReference type="NCBI Taxonomy" id="1402135"/>
    <lineage>
        <taxon>Bacteria</taxon>
        <taxon>Pseudomonadati</taxon>
        <taxon>Pseudomonadota</taxon>
        <taxon>Alphaproteobacteria</taxon>
        <taxon>Rhodobacterales</taxon>
        <taxon>Roseobacteraceae</taxon>
        <taxon>Pseudosulfitobacter</taxon>
    </lineage>
</organism>